<proteinExistence type="predicted"/>
<dbReference type="AlphaFoldDB" id="A0A6J6ACK8"/>
<evidence type="ECO:0000313" key="1">
    <source>
        <dbReference type="EMBL" id="CAB4366472.1"/>
    </source>
</evidence>
<gene>
    <name evidence="1" type="ORF">UFOPK4180_00060</name>
</gene>
<protein>
    <submittedName>
        <fullName evidence="1">Unannotated protein</fullName>
    </submittedName>
</protein>
<accession>A0A6J6ACK8</accession>
<name>A0A6J6ACK8_9ZZZZ</name>
<dbReference type="InterPro" id="IPR024072">
    <property type="entry name" value="DHFR-like_dom_sf"/>
</dbReference>
<reference evidence="1" key="1">
    <citation type="submission" date="2020-05" db="EMBL/GenBank/DDBJ databases">
        <authorList>
            <person name="Chiriac C."/>
            <person name="Salcher M."/>
            <person name="Ghai R."/>
            <person name="Kavagutti S V."/>
        </authorList>
    </citation>
    <scope>NUCLEOTIDE SEQUENCE</scope>
</reference>
<sequence>MSEKFNTLTRMAVTLTLVIGSDGSTSKNGNSAGVSSNADRSEFLARRRLADCIIIGGATARVEPYHRTPVPVVVISRSLINPLADNRLAHCWNLPPEKALDRAIATFGPNIHIEAGISIVRDLINAQRIDNLELSITEVTGGEHLIDIEALLENFPQRIEKTVQGTRFISATH</sequence>
<organism evidence="1">
    <name type="scientific">freshwater metagenome</name>
    <dbReference type="NCBI Taxonomy" id="449393"/>
    <lineage>
        <taxon>unclassified sequences</taxon>
        <taxon>metagenomes</taxon>
        <taxon>ecological metagenomes</taxon>
    </lineage>
</organism>
<dbReference type="Gene3D" id="3.40.430.10">
    <property type="entry name" value="Dihydrofolate Reductase, subunit A"/>
    <property type="match status" value="1"/>
</dbReference>
<dbReference type="SUPFAM" id="SSF53597">
    <property type="entry name" value="Dihydrofolate reductase-like"/>
    <property type="match status" value="1"/>
</dbReference>
<dbReference type="EMBL" id="CAESPC010000004">
    <property type="protein sequence ID" value="CAB4366472.1"/>
    <property type="molecule type" value="Genomic_DNA"/>
</dbReference>